<dbReference type="Proteomes" id="UP001050691">
    <property type="component" value="Unassembled WGS sequence"/>
</dbReference>
<accession>A0AAV4ZZT5</accession>
<evidence type="ECO:0008006" key="3">
    <source>
        <dbReference type="Google" id="ProtNLM"/>
    </source>
</evidence>
<dbReference type="AlphaFoldDB" id="A0AAV4ZZT5"/>
<gene>
    <name evidence="1" type="ORF">Clacol_002080</name>
</gene>
<protein>
    <recommendedName>
        <fullName evidence="3">F-box domain-containing protein</fullName>
    </recommendedName>
</protein>
<organism evidence="1 2">
    <name type="scientific">Clathrus columnatus</name>
    <dbReference type="NCBI Taxonomy" id="1419009"/>
    <lineage>
        <taxon>Eukaryota</taxon>
        <taxon>Fungi</taxon>
        <taxon>Dikarya</taxon>
        <taxon>Basidiomycota</taxon>
        <taxon>Agaricomycotina</taxon>
        <taxon>Agaricomycetes</taxon>
        <taxon>Phallomycetidae</taxon>
        <taxon>Phallales</taxon>
        <taxon>Clathraceae</taxon>
        <taxon>Clathrus</taxon>
    </lineage>
</organism>
<dbReference type="EMBL" id="BPWL01000002">
    <property type="protein sequence ID" value="GJJ07874.1"/>
    <property type="molecule type" value="Genomic_DNA"/>
</dbReference>
<sequence>MSQSIHFLPMHKIFCVPEILDEIFAYTSKHTNTVAARVCQIWFTRSIPFIWARVELNDALNVLSPFLSYDKGFKQPLFPHSWQRFLLYSDHVRYLKCSNIEYTAFYQAALWRPPCADVPWYEDDNLQVARSLCELVLLLRDLISISIPTHFVTLETFIILSRLPRLEDVLLSHELNMDYVENHLHKKIITADEDSENTLPFPSLFFLSVNDSLNYQGFTITKAFGQSIQLSALNTLSCSPYCESSDEIVAFMESVHIICPNLQSISISGKDCPLARLPWQAIEVLLQCPKLDALKVSECTIDMELDNTLTVATNRSLWISIVLPPKKPFNYQALVAFAENCPHLNELGLTLDSSSEFLSSNRTFGSRR</sequence>
<comment type="caution">
    <text evidence="1">The sequence shown here is derived from an EMBL/GenBank/DDBJ whole genome shotgun (WGS) entry which is preliminary data.</text>
</comment>
<evidence type="ECO:0000313" key="2">
    <source>
        <dbReference type="Proteomes" id="UP001050691"/>
    </source>
</evidence>
<name>A0AAV4ZZT5_9AGAM</name>
<proteinExistence type="predicted"/>
<reference evidence="1" key="1">
    <citation type="submission" date="2021-10" db="EMBL/GenBank/DDBJ databases">
        <title>De novo Genome Assembly of Clathrus columnatus (Basidiomycota, Fungi) Using Illumina and Nanopore Sequence Data.</title>
        <authorList>
            <person name="Ogiso-Tanaka E."/>
            <person name="Itagaki H."/>
            <person name="Hosoya T."/>
            <person name="Hosaka K."/>
        </authorList>
    </citation>
    <scope>NUCLEOTIDE SEQUENCE</scope>
    <source>
        <strain evidence="1">MO-923</strain>
    </source>
</reference>
<evidence type="ECO:0000313" key="1">
    <source>
        <dbReference type="EMBL" id="GJJ07874.1"/>
    </source>
</evidence>
<keyword evidence="2" id="KW-1185">Reference proteome</keyword>